<evidence type="ECO:0000313" key="3">
    <source>
        <dbReference type="Proteomes" id="UP000012227"/>
    </source>
</evidence>
<keyword evidence="1" id="KW-1133">Transmembrane helix</keyword>
<dbReference type="RefSeq" id="WP_002987894.1">
    <property type="nucleotide sequence ID" value="NZ_AOGY02000068.1"/>
</dbReference>
<dbReference type="EMBL" id="AOGY02000068">
    <property type="protein sequence ID" value="EMY68603.1"/>
    <property type="molecule type" value="Genomic_DNA"/>
</dbReference>
<gene>
    <name evidence="2" type="ORF">LEP1GSC199_0609</name>
</gene>
<sequence length="239" mass="28640">MKVFHFAFITSITIAVLLGIDSKNTNEENIYSEKVVSILKIVNFKDLGGVTQINNSVYFNPKKIENSFLLKIEPNTTIQIENCEFNLFKDASRFDKHEYNNHKYILQTNHSFYLFKKVNFEEMYFYKFKFSYDINGVFHYDFYDCVKTSSLQKNQILTNYFEKNSFKIHFLEYLNKISIRAENNNLKIRNQYIIIIGFVLNVILFFILLFFLTNLKFMFPYFTILNICLYLILRFNDGH</sequence>
<keyword evidence="1" id="KW-0472">Membrane</keyword>
<keyword evidence="1" id="KW-0812">Transmembrane</keyword>
<name>N1W0P3_9LEPT</name>
<feature type="transmembrane region" description="Helical" evidence="1">
    <location>
        <begin position="219"/>
        <end position="236"/>
    </location>
</feature>
<organism evidence="2 3">
    <name type="scientific">Leptospira vanthielii serovar Holland str. Waz Holland = ATCC 700522</name>
    <dbReference type="NCBI Taxonomy" id="1218591"/>
    <lineage>
        <taxon>Bacteria</taxon>
        <taxon>Pseudomonadati</taxon>
        <taxon>Spirochaetota</taxon>
        <taxon>Spirochaetia</taxon>
        <taxon>Leptospirales</taxon>
        <taxon>Leptospiraceae</taxon>
        <taxon>Leptospira</taxon>
    </lineage>
</organism>
<feature type="transmembrane region" description="Helical" evidence="1">
    <location>
        <begin position="192"/>
        <end position="212"/>
    </location>
</feature>
<evidence type="ECO:0000256" key="1">
    <source>
        <dbReference type="SAM" id="Phobius"/>
    </source>
</evidence>
<dbReference type="STRING" id="1218591.LEP1GSC199_0609"/>
<dbReference type="Proteomes" id="UP000012227">
    <property type="component" value="Unassembled WGS sequence"/>
</dbReference>
<proteinExistence type="predicted"/>
<comment type="caution">
    <text evidence="2">The sequence shown here is derived from an EMBL/GenBank/DDBJ whole genome shotgun (WGS) entry which is preliminary data.</text>
</comment>
<evidence type="ECO:0000313" key="2">
    <source>
        <dbReference type="EMBL" id="EMY68603.1"/>
    </source>
</evidence>
<accession>N1W0P3</accession>
<reference evidence="2 3" key="1">
    <citation type="submission" date="2013-03" db="EMBL/GenBank/DDBJ databases">
        <authorList>
            <person name="Harkins D.M."/>
            <person name="Durkin A.S."/>
            <person name="Brinkac L.M."/>
            <person name="Haft D.H."/>
            <person name="Selengut J.D."/>
            <person name="Sanka R."/>
            <person name="DePew J."/>
            <person name="Purushe J."/>
            <person name="Galloway R.L."/>
            <person name="Vinetz J.M."/>
            <person name="Sutton G.G."/>
            <person name="Nierman W.C."/>
            <person name="Fouts D.E."/>
        </authorList>
    </citation>
    <scope>NUCLEOTIDE SEQUENCE [LARGE SCALE GENOMIC DNA]</scope>
    <source>
        <strain evidence="2 3">Waz Holland</strain>
    </source>
</reference>
<protein>
    <submittedName>
        <fullName evidence="2">Uncharacterized protein</fullName>
    </submittedName>
</protein>
<dbReference type="AlphaFoldDB" id="N1W0P3"/>